<sequence length="256" mass="29766">MKLKDKFQYHIKSEKLSLNAACLYTKNNRAKKIAKSISTIFDQVKVKDCHSDDNLSLKSIEFDIRNNFFYLSVNKENIKEIKYKAKAAVQACDKGQVSCEGYRILASISQDLSRSDDFVNSEIISMMLKLKILDVINPKIHLRISDDGRNVRQKVKQVMITCSILDDIDNLYQPENHYTIVLYPGVKKYETLNNILKSLAMKLRKLKEEGFKDNQNIKWKVELYFSSDWKFLAMCLGLNAANSRYFCLWCEVSKEQ</sequence>
<dbReference type="EMBL" id="KI275682">
    <property type="protein sequence ID" value="ESA22318.1"/>
    <property type="molecule type" value="Genomic_DNA"/>
</dbReference>
<gene>
    <name evidence="1" type="ORF">GLOINDRAFT_16548</name>
</gene>
<dbReference type="HOGENOM" id="CLU_059774_0_0_1"/>
<reference evidence="1" key="1">
    <citation type="submission" date="2013-07" db="EMBL/GenBank/DDBJ databases">
        <title>The genome of an arbuscular mycorrhizal fungus provides insights into the evolution of the oldest plant symbiosis.</title>
        <authorList>
            <consortium name="DOE Joint Genome Institute"/>
            <person name="Tisserant E."/>
            <person name="Malbreil M."/>
            <person name="Kuo A."/>
            <person name="Kohler A."/>
            <person name="Symeonidi A."/>
            <person name="Balestrini R."/>
            <person name="Charron P."/>
            <person name="Duensing N."/>
            <person name="Frei-dit-Frey N."/>
            <person name="Gianinazzi-Pearson V."/>
            <person name="Gilbert B."/>
            <person name="Handa Y."/>
            <person name="Hijri M."/>
            <person name="Kaul R."/>
            <person name="Kawaguchi M."/>
            <person name="Krajinski F."/>
            <person name="Lammers P."/>
            <person name="Lapierre D."/>
            <person name="Masclaux F.G."/>
            <person name="Murat C."/>
            <person name="Morin E."/>
            <person name="Ndikumana S."/>
            <person name="Pagni M."/>
            <person name="Petitpierre D."/>
            <person name="Requena N."/>
            <person name="Rosikiewicz P."/>
            <person name="Riley R."/>
            <person name="Saito K."/>
            <person name="San Clemente H."/>
            <person name="Shapiro H."/>
            <person name="van Tuinen D."/>
            <person name="Becard G."/>
            <person name="Bonfante P."/>
            <person name="Paszkowski U."/>
            <person name="Shachar-Hill Y."/>
            <person name="Young J.P."/>
            <person name="Sanders I.R."/>
            <person name="Henrissat B."/>
            <person name="Rensing S.A."/>
            <person name="Grigoriev I.V."/>
            <person name="Corradi N."/>
            <person name="Roux C."/>
            <person name="Martin F."/>
        </authorList>
    </citation>
    <scope>NUCLEOTIDE SEQUENCE</scope>
    <source>
        <strain evidence="1">DAOM 197198</strain>
    </source>
</reference>
<organism evidence="1">
    <name type="scientific">Rhizophagus irregularis (strain DAOM 181602 / DAOM 197198 / MUCL 43194)</name>
    <name type="common">Arbuscular mycorrhizal fungus</name>
    <name type="synonym">Glomus intraradices</name>
    <dbReference type="NCBI Taxonomy" id="747089"/>
    <lineage>
        <taxon>Eukaryota</taxon>
        <taxon>Fungi</taxon>
        <taxon>Fungi incertae sedis</taxon>
        <taxon>Mucoromycota</taxon>
        <taxon>Glomeromycotina</taxon>
        <taxon>Glomeromycetes</taxon>
        <taxon>Glomerales</taxon>
        <taxon>Glomeraceae</taxon>
        <taxon>Rhizophagus</taxon>
    </lineage>
</organism>
<name>U9UUT6_RHIID</name>
<dbReference type="AlphaFoldDB" id="U9UUT6"/>
<accession>U9UUT6</accession>
<protein>
    <submittedName>
        <fullName evidence="1">Uncharacterized protein</fullName>
    </submittedName>
</protein>
<dbReference type="PANTHER" id="PTHR31424:SF5">
    <property type="entry name" value="APPLE DOMAIN-CONTAINING PROTEIN"/>
    <property type="match status" value="1"/>
</dbReference>
<proteinExistence type="predicted"/>
<dbReference type="PANTHER" id="PTHR31424">
    <property type="entry name" value="PROTEIN CBG23806"/>
    <property type="match status" value="1"/>
</dbReference>
<evidence type="ECO:0000313" key="1">
    <source>
        <dbReference type="EMBL" id="ESA22318.1"/>
    </source>
</evidence>